<evidence type="ECO:0000313" key="4">
    <source>
        <dbReference type="Proteomes" id="UP001465755"/>
    </source>
</evidence>
<dbReference type="PANTHER" id="PTHR34566">
    <property type="entry name" value="ALTERED INHERITANCE OF MITOCHONDRIA PROTEIN"/>
    <property type="match status" value="1"/>
</dbReference>
<protein>
    <recommendedName>
        <fullName evidence="2">DUF8204 domain-containing protein</fullName>
    </recommendedName>
</protein>
<dbReference type="InterPro" id="IPR058517">
    <property type="entry name" value="DUF8204"/>
</dbReference>
<organism evidence="3 4">
    <name type="scientific">Symbiochloris irregularis</name>
    <dbReference type="NCBI Taxonomy" id="706552"/>
    <lineage>
        <taxon>Eukaryota</taxon>
        <taxon>Viridiplantae</taxon>
        <taxon>Chlorophyta</taxon>
        <taxon>core chlorophytes</taxon>
        <taxon>Trebouxiophyceae</taxon>
        <taxon>Trebouxiales</taxon>
        <taxon>Trebouxiaceae</taxon>
        <taxon>Symbiochloris</taxon>
    </lineage>
</organism>
<feature type="region of interest" description="Disordered" evidence="1">
    <location>
        <begin position="1"/>
        <end position="21"/>
    </location>
</feature>
<reference evidence="3 4" key="1">
    <citation type="journal article" date="2024" name="Nat. Commun.">
        <title>Phylogenomics reveals the evolutionary origins of lichenization in chlorophyte algae.</title>
        <authorList>
            <person name="Puginier C."/>
            <person name="Libourel C."/>
            <person name="Otte J."/>
            <person name="Skaloud P."/>
            <person name="Haon M."/>
            <person name="Grisel S."/>
            <person name="Petersen M."/>
            <person name="Berrin J.G."/>
            <person name="Delaux P.M."/>
            <person name="Dal Grande F."/>
            <person name="Keller J."/>
        </authorList>
    </citation>
    <scope>NUCLEOTIDE SEQUENCE [LARGE SCALE GENOMIC DNA]</scope>
    <source>
        <strain evidence="3 4">SAG 2036</strain>
    </source>
</reference>
<gene>
    <name evidence="3" type="ORF">WJX73_010760</name>
</gene>
<dbReference type="Pfam" id="PF26631">
    <property type="entry name" value="DUF8204"/>
    <property type="match status" value="1"/>
</dbReference>
<keyword evidence="4" id="KW-1185">Reference proteome</keyword>
<dbReference type="AlphaFoldDB" id="A0AAW1PMF1"/>
<dbReference type="EMBL" id="JALJOQ010000012">
    <property type="protein sequence ID" value="KAK9811068.1"/>
    <property type="molecule type" value="Genomic_DNA"/>
</dbReference>
<evidence type="ECO:0000256" key="1">
    <source>
        <dbReference type="SAM" id="MobiDB-lite"/>
    </source>
</evidence>
<sequence>MSKETGQTTPGAKQPKSTESRPVRCLGSLYFSSTRFENGKSPVCAGIPHRINPESSFLRDLPKESIPGGDFKYVCIGASAFDVGHIEEQRQQRRSPTDPVDLPYCEGVEIISAAEFETEAVVSAEGAGAAAAAPSAGPINPVQPRAGRSFTGRGASSNDESGFDFNGLSDKMQANAAKILKQRPPVMLHPNFWEPMLTCQAVLLGMHAHLERRILIWSRHVSAMWRVSWRSKQAGYAMRDCRVATGRKELNITGMHIAFVW</sequence>
<feature type="compositionally biased region" description="Polar residues" evidence="1">
    <location>
        <begin position="1"/>
        <end position="15"/>
    </location>
</feature>
<dbReference type="PANTHER" id="PTHR34566:SF2">
    <property type="entry name" value="ALTERED INHERITANCE OF MITOCHONDRIA PROTEIN"/>
    <property type="match status" value="1"/>
</dbReference>
<dbReference type="Proteomes" id="UP001465755">
    <property type="component" value="Unassembled WGS sequence"/>
</dbReference>
<comment type="caution">
    <text evidence="3">The sequence shown here is derived from an EMBL/GenBank/DDBJ whole genome shotgun (WGS) entry which is preliminary data.</text>
</comment>
<evidence type="ECO:0000313" key="3">
    <source>
        <dbReference type="EMBL" id="KAK9811068.1"/>
    </source>
</evidence>
<accession>A0AAW1PMF1</accession>
<name>A0AAW1PMF1_9CHLO</name>
<feature type="domain" description="DUF8204" evidence="2">
    <location>
        <begin position="25"/>
        <end position="110"/>
    </location>
</feature>
<evidence type="ECO:0000259" key="2">
    <source>
        <dbReference type="Pfam" id="PF26631"/>
    </source>
</evidence>
<proteinExistence type="predicted"/>